<dbReference type="InterPro" id="IPR013538">
    <property type="entry name" value="ASHA1/2-like_C"/>
</dbReference>
<dbReference type="GeneID" id="74304456"/>
<proteinExistence type="inferred from homology"/>
<dbReference type="RefSeq" id="WP_003886656.1">
    <property type="nucleotide sequence ID" value="NZ_ANBO01000028.1"/>
</dbReference>
<dbReference type="Gene3D" id="3.30.530.20">
    <property type="match status" value="1"/>
</dbReference>
<comment type="similarity">
    <text evidence="1">Belongs to the AHA1 family.</text>
</comment>
<keyword evidence="4" id="KW-1185">Reference proteome</keyword>
<organism evidence="3 4">
    <name type="scientific">Mycolicibacterium phlei DSM 43239 = CCUG 21000</name>
    <dbReference type="NCBI Taxonomy" id="1226750"/>
    <lineage>
        <taxon>Bacteria</taxon>
        <taxon>Bacillati</taxon>
        <taxon>Actinomycetota</taxon>
        <taxon>Actinomycetes</taxon>
        <taxon>Mycobacteriales</taxon>
        <taxon>Mycobacteriaceae</taxon>
        <taxon>Mycolicibacterium</taxon>
    </lineage>
</organism>
<dbReference type="SUPFAM" id="SSF55961">
    <property type="entry name" value="Bet v1-like"/>
    <property type="match status" value="1"/>
</dbReference>
<feature type="domain" description="Activator of Hsp90 ATPase homologue 1/2-like C-terminal" evidence="2">
    <location>
        <begin position="31"/>
        <end position="110"/>
    </location>
</feature>
<name>A0A5N5UV67_MYCPH</name>
<dbReference type="Pfam" id="PF08327">
    <property type="entry name" value="AHSA1"/>
    <property type="match status" value="1"/>
</dbReference>
<reference evidence="3 4" key="1">
    <citation type="submission" date="2012-10" db="EMBL/GenBank/DDBJ databases">
        <title>The draft sequence of the Mycobacterium pheli genome.</title>
        <authorList>
            <person name="Pettersson B.M.F."/>
            <person name="Das S."/>
            <person name="Dasgupta S."/>
            <person name="Bhattacharya A."/>
            <person name="Kirsebom L.A."/>
        </authorList>
    </citation>
    <scope>NUCLEOTIDE SEQUENCE [LARGE SCALE GENOMIC DNA]</scope>
    <source>
        <strain evidence="3 4">CCUG 21000</strain>
    </source>
</reference>
<accession>A0A5N5UV67</accession>
<dbReference type="Proteomes" id="UP000325690">
    <property type="component" value="Unassembled WGS sequence"/>
</dbReference>
<evidence type="ECO:0000259" key="2">
    <source>
        <dbReference type="Pfam" id="PF08327"/>
    </source>
</evidence>
<comment type="caution">
    <text evidence="3">The sequence shown here is derived from an EMBL/GenBank/DDBJ whole genome shotgun (WGS) entry which is preliminary data.</text>
</comment>
<evidence type="ECO:0000313" key="4">
    <source>
        <dbReference type="Proteomes" id="UP000325690"/>
    </source>
</evidence>
<dbReference type="InterPro" id="IPR023393">
    <property type="entry name" value="START-like_dom_sf"/>
</dbReference>
<dbReference type="EMBL" id="ANBP01000037">
    <property type="protein sequence ID" value="KAB7752927.1"/>
    <property type="molecule type" value="Genomic_DNA"/>
</dbReference>
<evidence type="ECO:0000256" key="1">
    <source>
        <dbReference type="ARBA" id="ARBA00006817"/>
    </source>
</evidence>
<sequence length="120" mass="12680">MVRTDSASRVVKALLSRVYDALTDPGALAEWFGGTVRIVAAEAEDRVVQEVEFASGGQGLAAEGTVTWTLTRVDGGTRVRLSADDVPPGLSAAEHQQAMASALDGLADYLSRTQTVFRAE</sequence>
<evidence type="ECO:0000313" key="3">
    <source>
        <dbReference type="EMBL" id="KAB7752927.1"/>
    </source>
</evidence>
<dbReference type="AlphaFoldDB" id="A0A5N5UV67"/>
<gene>
    <name evidence="3" type="ORF">MPHL21000_20465</name>
</gene>
<protein>
    <submittedName>
        <fullName evidence="3">ATPase</fullName>
    </submittedName>
</protein>